<sequence length="29" mass="3181">MIRIADLLLRTVDLINGIAMNLAETLILA</sequence>
<dbReference type="HOGENOM" id="CLU_3409652_0_0_0"/>
<accession>I2F1S9</accession>
<evidence type="ECO:0000313" key="2">
    <source>
        <dbReference type="Proteomes" id="UP000002881"/>
    </source>
</evidence>
<keyword evidence="2" id="KW-1185">Reference proteome</keyword>
<dbReference type="EMBL" id="CP003532">
    <property type="protein sequence ID" value="AFK05882.1"/>
    <property type="molecule type" value="Genomic_DNA"/>
</dbReference>
<organism evidence="1 2">
    <name type="scientific">Mesotoga prima MesG1.Ag.4.2</name>
    <dbReference type="NCBI Taxonomy" id="660470"/>
    <lineage>
        <taxon>Bacteria</taxon>
        <taxon>Thermotogati</taxon>
        <taxon>Thermotogota</taxon>
        <taxon>Thermotogae</taxon>
        <taxon>Kosmotogales</taxon>
        <taxon>Kosmotogaceae</taxon>
        <taxon>Mesotoga</taxon>
    </lineage>
</organism>
<dbReference type="AlphaFoldDB" id="I2F1S9"/>
<evidence type="ECO:0000313" key="1">
    <source>
        <dbReference type="EMBL" id="AFK05882.1"/>
    </source>
</evidence>
<gene>
    <name evidence="1" type="ORF">Theba_0136</name>
</gene>
<protein>
    <submittedName>
        <fullName evidence="1">Uncharacterized protein</fullName>
    </submittedName>
</protein>
<proteinExistence type="predicted"/>
<name>I2F1S9_9BACT</name>
<reference evidence="1 2" key="1">
    <citation type="journal article" date="2012" name="Genome Biol. Evol.">
        <title>Genome Sequence of the Mesophilic Thermotogales Bacterium Mesotoga prima MesG1.Ag.4.2 Reveals the Largest Thermotogales Genome To Date.</title>
        <authorList>
            <person name="Zhaxybayeva O."/>
            <person name="Swithers K.S."/>
            <person name="Foght J."/>
            <person name="Green A.G."/>
            <person name="Bruce D."/>
            <person name="Detter C."/>
            <person name="Han S."/>
            <person name="Teshima H."/>
            <person name="Han J."/>
            <person name="Woyke T."/>
            <person name="Pitluck S."/>
            <person name="Nolan M."/>
            <person name="Ivanova N."/>
            <person name="Pati A."/>
            <person name="Land M.L."/>
            <person name="Dlutek M."/>
            <person name="Doolittle W.F."/>
            <person name="Noll K.M."/>
            <person name="Nesbo C.L."/>
        </authorList>
    </citation>
    <scope>NUCLEOTIDE SEQUENCE [LARGE SCALE GENOMIC DNA]</scope>
    <source>
        <strain evidence="2">mesG1.Ag.4.2</strain>
    </source>
</reference>
<dbReference type="KEGG" id="mpg:Theba_0136"/>
<dbReference type="Proteomes" id="UP000002881">
    <property type="component" value="Chromosome"/>
</dbReference>